<accession>A0A1B6KCA2</accession>
<feature type="coiled-coil region" evidence="1">
    <location>
        <begin position="92"/>
        <end position="119"/>
    </location>
</feature>
<evidence type="ECO:0000313" key="2">
    <source>
        <dbReference type="EMBL" id="JAT09089.1"/>
    </source>
</evidence>
<dbReference type="PANTHER" id="PTHR15154:SF2">
    <property type="entry name" value="HAMARTIN"/>
    <property type="match status" value="1"/>
</dbReference>
<dbReference type="InterPro" id="IPR007483">
    <property type="entry name" value="Hamartin"/>
</dbReference>
<reference evidence="2" key="1">
    <citation type="submission" date="2015-11" db="EMBL/GenBank/DDBJ databases">
        <title>De novo transcriptome assembly of four potential Pierce s Disease insect vectors from Arizona vineyards.</title>
        <authorList>
            <person name="Tassone E.E."/>
        </authorList>
    </citation>
    <scope>NUCLEOTIDE SEQUENCE</scope>
</reference>
<sequence length="216" mass="24140">MLKKEREKTVNVTKELNETKASLFNATNELHHVTTVASEGQGLRESVTRLQRELVVGGEVQERYRQRVNSLLRHLQHSTEVEITQNSFSSQVSALNQELQNQNNALSAAMLRLNELDAQLAKRDATSAESKCLLEEAKNEFHDQLAVAESNYNNLKMANTKLEGELVELRYQLQCLQPQVPVEGVARSPPSLPLAPPEPFSNLHALVNIDAPDPNP</sequence>
<name>A0A1B6KCA2_9HEMI</name>
<dbReference type="EMBL" id="GEBQ01030888">
    <property type="protein sequence ID" value="JAT09089.1"/>
    <property type="molecule type" value="Transcribed_RNA"/>
</dbReference>
<dbReference type="GO" id="GO:0051726">
    <property type="term" value="P:regulation of cell cycle"/>
    <property type="evidence" value="ECO:0007669"/>
    <property type="project" value="TreeGrafter"/>
</dbReference>
<dbReference type="AlphaFoldDB" id="A0A1B6KCA2"/>
<protein>
    <submittedName>
        <fullName evidence="2">Uncharacterized protein</fullName>
    </submittedName>
</protein>
<organism evidence="2">
    <name type="scientific">Graphocephala atropunctata</name>
    <dbReference type="NCBI Taxonomy" id="36148"/>
    <lineage>
        <taxon>Eukaryota</taxon>
        <taxon>Metazoa</taxon>
        <taxon>Ecdysozoa</taxon>
        <taxon>Arthropoda</taxon>
        <taxon>Hexapoda</taxon>
        <taxon>Insecta</taxon>
        <taxon>Pterygota</taxon>
        <taxon>Neoptera</taxon>
        <taxon>Paraneoptera</taxon>
        <taxon>Hemiptera</taxon>
        <taxon>Auchenorrhyncha</taxon>
        <taxon>Membracoidea</taxon>
        <taxon>Cicadellidae</taxon>
        <taxon>Cicadellinae</taxon>
        <taxon>Cicadellini</taxon>
        <taxon>Graphocephala</taxon>
    </lineage>
</organism>
<keyword evidence="1" id="KW-0175">Coiled coil</keyword>
<dbReference type="GO" id="GO:0008285">
    <property type="term" value="P:negative regulation of cell population proliferation"/>
    <property type="evidence" value="ECO:0007669"/>
    <property type="project" value="TreeGrafter"/>
</dbReference>
<dbReference type="GO" id="GO:0033596">
    <property type="term" value="C:TSC1-TSC2 complex"/>
    <property type="evidence" value="ECO:0007669"/>
    <property type="project" value="TreeGrafter"/>
</dbReference>
<dbReference type="PANTHER" id="PTHR15154">
    <property type="entry name" value="HAMARTIN"/>
    <property type="match status" value="1"/>
</dbReference>
<proteinExistence type="predicted"/>
<gene>
    <name evidence="2" type="ORF">g.24382</name>
</gene>
<dbReference type="GO" id="GO:0032007">
    <property type="term" value="P:negative regulation of TOR signaling"/>
    <property type="evidence" value="ECO:0007669"/>
    <property type="project" value="TreeGrafter"/>
</dbReference>
<evidence type="ECO:0000256" key="1">
    <source>
        <dbReference type="SAM" id="Coils"/>
    </source>
</evidence>
<feature type="coiled-coil region" evidence="1">
    <location>
        <begin position="145"/>
        <end position="172"/>
    </location>
</feature>